<accession>A0ABP8W708</accession>
<gene>
    <name evidence="1" type="ORF">GCM10023226_19900</name>
</gene>
<sequence length="139" mass="14841">MRLHHVQVACPRGGEGGARRFYGEGLGLQEVPKPAELAGRGGCWFRALDAAGAVTAELHVGVEDPFAPARKAHPALLLEAGPDGAPPPTVDELAARLEGLGFEVDLAERATFPGYERLHSFDAAGNRVEVLRAWERPAR</sequence>
<dbReference type="PANTHER" id="PTHR39175:SF1">
    <property type="entry name" value="FAMILY PROTEIN, PUTATIVE (AFU_ORTHOLOGUE AFUA_3G15060)-RELATED"/>
    <property type="match status" value="1"/>
</dbReference>
<proteinExistence type="predicted"/>
<dbReference type="InterPro" id="IPR029068">
    <property type="entry name" value="Glyas_Bleomycin-R_OHBP_Dase"/>
</dbReference>
<reference evidence="2" key="1">
    <citation type="journal article" date="2019" name="Int. J. Syst. Evol. Microbiol.">
        <title>The Global Catalogue of Microorganisms (GCM) 10K type strain sequencing project: providing services to taxonomists for standard genome sequencing and annotation.</title>
        <authorList>
            <consortium name="The Broad Institute Genomics Platform"/>
            <consortium name="The Broad Institute Genome Sequencing Center for Infectious Disease"/>
            <person name="Wu L."/>
            <person name="Ma J."/>
        </authorList>
    </citation>
    <scope>NUCLEOTIDE SEQUENCE [LARGE SCALE GENOMIC DNA]</scope>
    <source>
        <strain evidence="2">JCM 18127</strain>
    </source>
</reference>
<name>A0ABP8W708_9ACTN</name>
<dbReference type="SUPFAM" id="SSF54593">
    <property type="entry name" value="Glyoxalase/Bleomycin resistance protein/Dihydroxybiphenyl dioxygenase"/>
    <property type="match status" value="1"/>
</dbReference>
<dbReference type="PANTHER" id="PTHR39175">
    <property type="entry name" value="FAMILY PROTEIN, PUTATIVE (AFU_ORTHOLOGUE AFUA_3G15060)-RELATED"/>
    <property type="match status" value="1"/>
</dbReference>
<evidence type="ECO:0000313" key="2">
    <source>
        <dbReference type="Proteomes" id="UP001500621"/>
    </source>
</evidence>
<dbReference type="Proteomes" id="UP001500621">
    <property type="component" value="Unassembled WGS sequence"/>
</dbReference>
<dbReference type="EMBL" id="BAABIM010000002">
    <property type="protein sequence ID" value="GAA4682788.1"/>
    <property type="molecule type" value="Genomic_DNA"/>
</dbReference>
<organism evidence="1 2">
    <name type="scientific">Nocardioides nanhaiensis</name>
    <dbReference type="NCBI Taxonomy" id="1476871"/>
    <lineage>
        <taxon>Bacteria</taxon>
        <taxon>Bacillati</taxon>
        <taxon>Actinomycetota</taxon>
        <taxon>Actinomycetes</taxon>
        <taxon>Propionibacteriales</taxon>
        <taxon>Nocardioidaceae</taxon>
        <taxon>Nocardioides</taxon>
    </lineage>
</organism>
<comment type="caution">
    <text evidence="1">The sequence shown here is derived from an EMBL/GenBank/DDBJ whole genome shotgun (WGS) entry which is preliminary data.</text>
</comment>
<protein>
    <submittedName>
        <fullName evidence="1">VOC family protein</fullName>
    </submittedName>
</protein>
<dbReference type="RefSeq" id="WP_345265282.1">
    <property type="nucleotide sequence ID" value="NZ_BAABIM010000002.1"/>
</dbReference>
<evidence type="ECO:0000313" key="1">
    <source>
        <dbReference type="EMBL" id="GAA4682788.1"/>
    </source>
</evidence>
<keyword evidence="2" id="KW-1185">Reference proteome</keyword>
<dbReference type="Gene3D" id="3.10.180.10">
    <property type="entry name" value="2,3-Dihydroxybiphenyl 1,2-Dioxygenase, domain 1"/>
    <property type="match status" value="1"/>
</dbReference>